<reference evidence="1" key="1">
    <citation type="journal article" date="2015" name="Genome Announc.">
        <title>Complete Genome Sequence of Yersinia ruckeri Strain CSF007-82, Etiologic Agent of Red Mouth Disease in Salmonid Fish.</title>
        <authorList>
            <person name="Nelson M.C."/>
            <person name="LaPatra S.E."/>
            <person name="Welch T.J."/>
            <person name="Graf J."/>
        </authorList>
    </citation>
    <scope>NUCLEOTIDE SEQUENCE</scope>
    <source>
        <strain evidence="1">CSF007-82</strain>
    </source>
</reference>
<dbReference type="EMBL" id="LN681231">
    <property type="protein sequence ID" value="CEK28741.1"/>
    <property type="molecule type" value="Genomic_DNA"/>
</dbReference>
<gene>
    <name evidence="1" type="ORF">CSF007_15090</name>
</gene>
<organism evidence="1">
    <name type="scientific">Yersinia ruckeri</name>
    <dbReference type="NCBI Taxonomy" id="29486"/>
    <lineage>
        <taxon>Bacteria</taxon>
        <taxon>Pseudomonadati</taxon>
        <taxon>Pseudomonadota</taxon>
        <taxon>Gammaproteobacteria</taxon>
        <taxon>Enterobacterales</taxon>
        <taxon>Yersiniaceae</taxon>
        <taxon>Yersinia</taxon>
    </lineage>
</organism>
<evidence type="ECO:0000313" key="1">
    <source>
        <dbReference type="EMBL" id="CEK28741.1"/>
    </source>
</evidence>
<proteinExistence type="predicted"/>
<accession>A0A0A8VME0</accession>
<dbReference type="AlphaFoldDB" id="A0A0A8VME0"/>
<sequence length="50" mass="5625">MGEASSLRLKTRYRGDNGRWFSLNIGITPVPDRCFKNLLLTGNPINFIDG</sequence>
<name>A0A0A8VME0_YERRU</name>
<protein>
    <submittedName>
        <fullName evidence="1">Uncharacterized protein</fullName>
    </submittedName>
</protein>